<name>A0A939NBL5_PRORE</name>
<feature type="non-terminal residue" evidence="1">
    <location>
        <position position="1"/>
    </location>
</feature>
<organism evidence="1 2">
    <name type="scientific">Providencia rettgeri</name>
    <dbReference type="NCBI Taxonomy" id="587"/>
    <lineage>
        <taxon>Bacteria</taxon>
        <taxon>Pseudomonadati</taxon>
        <taxon>Pseudomonadota</taxon>
        <taxon>Gammaproteobacteria</taxon>
        <taxon>Enterobacterales</taxon>
        <taxon>Morganellaceae</taxon>
        <taxon>Providencia</taxon>
    </lineage>
</organism>
<proteinExistence type="predicted"/>
<gene>
    <name evidence="1" type="ORF">J4727_19450</name>
</gene>
<protein>
    <submittedName>
        <fullName evidence="1">Uncharacterized protein</fullName>
    </submittedName>
</protein>
<evidence type="ECO:0000313" key="2">
    <source>
        <dbReference type="Proteomes" id="UP000664477"/>
    </source>
</evidence>
<comment type="caution">
    <text evidence="1">The sequence shown here is derived from an EMBL/GenBank/DDBJ whole genome shotgun (WGS) entry which is preliminary data.</text>
</comment>
<dbReference type="Proteomes" id="UP000664477">
    <property type="component" value="Unassembled WGS sequence"/>
</dbReference>
<dbReference type="AlphaFoldDB" id="A0A939NBL5"/>
<reference evidence="1" key="1">
    <citation type="submission" date="2021-03" db="EMBL/GenBank/DDBJ databases">
        <title>Molecular epidemiology and mechanisms of colistin and carbapenem resistance in Enterobacteriaceae from clinical isolates, the environment and porcine samples in Pretoria, South Africa.</title>
        <authorList>
            <person name="Bogoshi D."/>
            <person name="Mbelle N.M."/>
            <person name="Naidoo V."/>
            <person name="Osei Sekyere J."/>
        </authorList>
    </citation>
    <scope>NUCLEOTIDE SEQUENCE</scope>
    <source>
        <strain evidence="1">C052</strain>
    </source>
</reference>
<evidence type="ECO:0000313" key="1">
    <source>
        <dbReference type="EMBL" id="MBO1916668.1"/>
    </source>
</evidence>
<dbReference type="EMBL" id="JAGETQ010000229">
    <property type="protein sequence ID" value="MBO1916668.1"/>
    <property type="molecule type" value="Genomic_DNA"/>
</dbReference>
<accession>A0A939NBL5</accession>
<sequence length="97" mass="11282">QTSDQRYPLMPPQIMPSEGLLRCHDRYLKYDLSLLAQLRLLPTGNMKQLPNRPLIGRRYDFPQLAEDAKQQDLLQQILNNKGTICDIHMSSPYRTLS</sequence>